<dbReference type="EC" id="2.7.7.60" evidence="7"/>
<evidence type="ECO:0000256" key="7">
    <source>
        <dbReference type="HAMAP-Rule" id="MF_00108"/>
    </source>
</evidence>
<keyword evidence="6 7" id="KW-0414">Isoprene biosynthesis</keyword>
<feature type="site" description="Positions MEP for the nucleophilic attack" evidence="7">
    <location>
        <position position="212"/>
    </location>
</feature>
<dbReference type="PANTHER" id="PTHR32125:SF4">
    <property type="entry name" value="2-C-METHYL-D-ERYTHRITOL 4-PHOSPHATE CYTIDYLYLTRANSFERASE, CHLOROPLASTIC"/>
    <property type="match status" value="1"/>
</dbReference>
<dbReference type="GO" id="GO:0050518">
    <property type="term" value="F:2-C-methyl-D-erythritol 4-phosphate cytidylyltransferase activity"/>
    <property type="evidence" value="ECO:0007669"/>
    <property type="project" value="UniProtKB-UniRule"/>
</dbReference>
<dbReference type="NCBIfam" id="TIGR00453">
    <property type="entry name" value="ispD"/>
    <property type="match status" value="1"/>
</dbReference>
<keyword evidence="9" id="KW-1185">Reference proteome</keyword>
<dbReference type="KEGG" id="hhw:NCTC503_02463"/>
<dbReference type="SUPFAM" id="SSF53448">
    <property type="entry name" value="Nucleotide-diphospho-sugar transferases"/>
    <property type="match status" value="1"/>
</dbReference>
<comment type="similarity">
    <text evidence="3 7">Belongs to the IspD/TarI cytidylyltransferase family. IspD subfamily.</text>
</comment>
<accession>A0A4U9RS86</accession>
<dbReference type="InterPro" id="IPR029044">
    <property type="entry name" value="Nucleotide-diphossugar_trans"/>
</dbReference>
<dbReference type="PANTHER" id="PTHR32125">
    <property type="entry name" value="2-C-METHYL-D-ERYTHRITOL 4-PHOSPHATE CYTIDYLYLTRANSFERASE, CHLOROPLASTIC"/>
    <property type="match status" value="1"/>
</dbReference>
<dbReference type="InterPro" id="IPR050088">
    <property type="entry name" value="IspD/TarI_cytidylyltransf_bact"/>
</dbReference>
<dbReference type="FunFam" id="3.90.550.10:FF:000003">
    <property type="entry name" value="2-C-methyl-D-erythritol 4-phosphate cytidylyltransferase"/>
    <property type="match status" value="1"/>
</dbReference>
<evidence type="ECO:0000256" key="2">
    <source>
        <dbReference type="ARBA" id="ARBA00004787"/>
    </source>
</evidence>
<keyword evidence="4 7" id="KW-0808">Transferase</keyword>
<dbReference type="GO" id="GO:0019288">
    <property type="term" value="P:isopentenyl diphosphate biosynthetic process, methylerythritol 4-phosphate pathway"/>
    <property type="evidence" value="ECO:0007669"/>
    <property type="project" value="UniProtKB-UniRule"/>
</dbReference>
<keyword evidence="5 7" id="KW-0548">Nucleotidyltransferase</keyword>
<comment type="catalytic activity">
    <reaction evidence="1 7">
        <text>2-C-methyl-D-erythritol 4-phosphate + CTP + H(+) = 4-CDP-2-C-methyl-D-erythritol + diphosphate</text>
        <dbReference type="Rhea" id="RHEA:13429"/>
        <dbReference type="ChEBI" id="CHEBI:15378"/>
        <dbReference type="ChEBI" id="CHEBI:33019"/>
        <dbReference type="ChEBI" id="CHEBI:37563"/>
        <dbReference type="ChEBI" id="CHEBI:57823"/>
        <dbReference type="ChEBI" id="CHEBI:58262"/>
        <dbReference type="EC" id="2.7.7.60"/>
    </reaction>
</comment>
<evidence type="ECO:0000256" key="4">
    <source>
        <dbReference type="ARBA" id="ARBA00022679"/>
    </source>
</evidence>
<feature type="site" description="Transition state stabilizer" evidence="7">
    <location>
        <position position="22"/>
    </location>
</feature>
<dbReference type="InterPro" id="IPR018294">
    <property type="entry name" value="ISPD_synthase_CS"/>
</dbReference>
<feature type="site" description="Positions MEP for the nucleophilic attack" evidence="7">
    <location>
        <position position="156"/>
    </location>
</feature>
<comment type="function">
    <text evidence="7">Catalyzes the formation of 4-diphosphocytidyl-2-C-methyl-D-erythritol from CTP and 2-C-methyl-D-erythritol 4-phosphate (MEP).</text>
</comment>
<dbReference type="HAMAP" id="MF_00108">
    <property type="entry name" value="IspD"/>
    <property type="match status" value="1"/>
</dbReference>
<dbReference type="AlphaFoldDB" id="A0A4U9RS86"/>
<organism evidence="8 9">
    <name type="scientific">Hathewaya histolytica</name>
    <name type="common">Clostridium histolyticum</name>
    <dbReference type="NCBI Taxonomy" id="1498"/>
    <lineage>
        <taxon>Bacteria</taxon>
        <taxon>Bacillati</taxon>
        <taxon>Bacillota</taxon>
        <taxon>Clostridia</taxon>
        <taxon>Eubacteriales</taxon>
        <taxon>Clostridiaceae</taxon>
        <taxon>Hathewaya</taxon>
    </lineage>
</organism>
<evidence type="ECO:0000256" key="1">
    <source>
        <dbReference type="ARBA" id="ARBA00001282"/>
    </source>
</evidence>
<protein>
    <recommendedName>
        <fullName evidence="7">2-C-methyl-D-erythritol 4-phosphate cytidylyltransferase</fullName>
        <ecNumber evidence="7">2.7.7.60</ecNumber>
    </recommendedName>
    <alternativeName>
        <fullName evidence="7">4-diphosphocytidyl-2C-methyl-D-erythritol synthase</fullName>
    </alternativeName>
    <alternativeName>
        <fullName evidence="7">MEP cytidylyltransferase</fullName>
        <shortName evidence="7">MCT</shortName>
    </alternativeName>
</protein>
<feature type="site" description="Transition state stabilizer" evidence="7">
    <location>
        <position position="15"/>
    </location>
</feature>
<evidence type="ECO:0000256" key="6">
    <source>
        <dbReference type="ARBA" id="ARBA00023229"/>
    </source>
</evidence>
<dbReference type="UniPathway" id="UPA00056">
    <property type="reaction ID" value="UER00093"/>
</dbReference>
<dbReference type="Gene3D" id="3.90.550.10">
    <property type="entry name" value="Spore Coat Polysaccharide Biosynthesis Protein SpsA, Chain A"/>
    <property type="match status" value="1"/>
</dbReference>
<gene>
    <name evidence="7 8" type="primary">ispD</name>
    <name evidence="8" type="ORF">NCTC503_02463</name>
</gene>
<sequence length="231" mass="26271">MLNYAIILAAGKGRRMNKNINKQFLNLQHRPILYHTLKVFESIEEIHGLVLVASDEEKEYCKNEIVEKYNFKKVKNIVSGGNERQDSVLNGLLCLEKEPCNIVIIHDGARPFVTAEIIKRGIRYAKMYGASACGVGVKDTIKIKSEDNFSAKTLDRNMLFSVQTPQCFIYNKILDAHKLAKKQEIIVTDDTSVIEYIGDKVYLYEGSYDNIKITTPEDLVIGESILENYTK</sequence>
<evidence type="ECO:0000256" key="5">
    <source>
        <dbReference type="ARBA" id="ARBA00022695"/>
    </source>
</evidence>
<dbReference type="InterPro" id="IPR001228">
    <property type="entry name" value="IspD"/>
</dbReference>
<comment type="pathway">
    <text evidence="2 7">Isoprenoid biosynthesis; isopentenyl diphosphate biosynthesis via DXP pathway; isopentenyl diphosphate from 1-deoxy-D-xylulose 5-phosphate: step 2/6.</text>
</comment>
<evidence type="ECO:0000313" key="8">
    <source>
        <dbReference type="EMBL" id="VTQ95205.1"/>
    </source>
</evidence>
<dbReference type="PROSITE" id="PS01295">
    <property type="entry name" value="ISPD"/>
    <property type="match status" value="1"/>
</dbReference>
<dbReference type="EMBL" id="LR590481">
    <property type="protein sequence ID" value="VTQ95205.1"/>
    <property type="molecule type" value="Genomic_DNA"/>
</dbReference>
<name>A0A4U9RS86_HATHI</name>
<dbReference type="CDD" id="cd02516">
    <property type="entry name" value="CDP-ME_synthetase"/>
    <property type="match status" value="1"/>
</dbReference>
<proteinExistence type="inferred from homology"/>
<dbReference type="InterPro" id="IPR034683">
    <property type="entry name" value="IspD/TarI"/>
</dbReference>
<evidence type="ECO:0000256" key="3">
    <source>
        <dbReference type="ARBA" id="ARBA00009789"/>
    </source>
</evidence>
<dbReference type="Pfam" id="PF01128">
    <property type="entry name" value="IspD"/>
    <property type="match status" value="1"/>
</dbReference>
<evidence type="ECO:0000313" key="9">
    <source>
        <dbReference type="Proteomes" id="UP000308489"/>
    </source>
</evidence>
<dbReference type="Proteomes" id="UP000308489">
    <property type="component" value="Chromosome 1"/>
</dbReference>
<reference evidence="8 9" key="1">
    <citation type="submission" date="2019-05" db="EMBL/GenBank/DDBJ databases">
        <authorList>
            <consortium name="Pathogen Informatics"/>
        </authorList>
    </citation>
    <scope>NUCLEOTIDE SEQUENCE [LARGE SCALE GENOMIC DNA]</scope>
    <source>
        <strain evidence="8 9">NCTC503</strain>
    </source>
</reference>